<comment type="catalytic activity">
    <reaction evidence="7">
        <text>ATP + H2O = ADP + phosphate + H(+)</text>
        <dbReference type="Rhea" id="RHEA:13065"/>
        <dbReference type="ChEBI" id="CHEBI:15377"/>
        <dbReference type="ChEBI" id="CHEBI:15378"/>
        <dbReference type="ChEBI" id="CHEBI:30616"/>
        <dbReference type="ChEBI" id="CHEBI:43474"/>
        <dbReference type="ChEBI" id="CHEBI:456216"/>
        <dbReference type="EC" id="3.6.4.13"/>
    </reaction>
</comment>
<comment type="similarity">
    <text evidence="6">Belongs to the DEAD box helicase family.</text>
</comment>
<evidence type="ECO:0000256" key="6">
    <source>
        <dbReference type="RuleBase" id="RU000492"/>
    </source>
</evidence>
<dbReference type="SUPFAM" id="SSF52540">
    <property type="entry name" value="P-loop containing nucleoside triphosphate hydrolases"/>
    <property type="match status" value="1"/>
</dbReference>
<evidence type="ECO:0000256" key="5">
    <source>
        <dbReference type="PROSITE-ProRule" id="PRU00552"/>
    </source>
</evidence>
<keyword evidence="4 6" id="KW-0067">ATP-binding</keyword>
<keyword evidence="1 6" id="KW-0547">Nucleotide-binding</keyword>
<feature type="region of interest" description="Disordered" evidence="8">
    <location>
        <begin position="292"/>
        <end position="315"/>
    </location>
</feature>
<dbReference type="InterPro" id="IPR014001">
    <property type="entry name" value="Helicase_ATP-bd"/>
</dbReference>
<dbReference type="KEGG" id="mng:MNEG_6961"/>
<feature type="short sequence motif" description="Q motif" evidence="5">
    <location>
        <begin position="70"/>
        <end position="98"/>
    </location>
</feature>
<feature type="compositionally biased region" description="Basic and acidic residues" evidence="8">
    <location>
        <begin position="1"/>
        <end position="15"/>
    </location>
</feature>
<protein>
    <recommendedName>
        <fullName evidence="7">ATP-dependent RNA helicase</fullName>
        <ecNumber evidence="7">3.6.4.13</ecNumber>
    </recommendedName>
</protein>
<dbReference type="InterPro" id="IPR000629">
    <property type="entry name" value="RNA-helicase_DEAD-box_CS"/>
</dbReference>
<dbReference type="Pfam" id="PF00270">
    <property type="entry name" value="DEAD"/>
    <property type="match status" value="1"/>
</dbReference>
<keyword evidence="3 6" id="KW-0347">Helicase</keyword>
<evidence type="ECO:0000313" key="12">
    <source>
        <dbReference type="Proteomes" id="UP000054498"/>
    </source>
</evidence>
<evidence type="ECO:0000256" key="1">
    <source>
        <dbReference type="ARBA" id="ARBA00022741"/>
    </source>
</evidence>
<dbReference type="AlphaFoldDB" id="A0A0D2L0T7"/>
<dbReference type="STRING" id="145388.A0A0D2L0T7"/>
<comment type="domain">
    <text evidence="7">The Q motif is unique to and characteristic of the DEAD box family of RNA helicases and controls ATP binding and hydrolysis.</text>
</comment>
<evidence type="ECO:0000256" key="3">
    <source>
        <dbReference type="ARBA" id="ARBA00022806"/>
    </source>
</evidence>
<dbReference type="PANTHER" id="PTHR24031">
    <property type="entry name" value="RNA HELICASE"/>
    <property type="match status" value="1"/>
</dbReference>
<feature type="domain" description="DEAD-box RNA helicase Q" evidence="10">
    <location>
        <begin position="70"/>
        <end position="98"/>
    </location>
</feature>
<dbReference type="Gene3D" id="3.40.50.300">
    <property type="entry name" value="P-loop containing nucleotide triphosphate hydrolases"/>
    <property type="match status" value="1"/>
</dbReference>
<dbReference type="InterPro" id="IPR027417">
    <property type="entry name" value="P-loop_NTPase"/>
</dbReference>
<dbReference type="SMART" id="SM00487">
    <property type="entry name" value="DEXDc"/>
    <property type="match status" value="1"/>
</dbReference>
<evidence type="ECO:0000256" key="8">
    <source>
        <dbReference type="SAM" id="MobiDB-lite"/>
    </source>
</evidence>
<dbReference type="GO" id="GO:0016787">
    <property type="term" value="F:hydrolase activity"/>
    <property type="evidence" value="ECO:0007669"/>
    <property type="project" value="UniProtKB-KW"/>
</dbReference>
<reference evidence="11 12" key="1">
    <citation type="journal article" date="2013" name="BMC Genomics">
        <title>Reconstruction of the lipid metabolism for the microalga Monoraphidium neglectum from its genome sequence reveals characteristics suitable for biofuel production.</title>
        <authorList>
            <person name="Bogen C."/>
            <person name="Al-Dilaimi A."/>
            <person name="Albersmeier A."/>
            <person name="Wichmann J."/>
            <person name="Grundmann M."/>
            <person name="Rupp O."/>
            <person name="Lauersen K.J."/>
            <person name="Blifernez-Klassen O."/>
            <person name="Kalinowski J."/>
            <person name="Goesmann A."/>
            <person name="Mussgnug J.H."/>
            <person name="Kruse O."/>
        </authorList>
    </citation>
    <scope>NUCLEOTIDE SEQUENCE [LARGE SCALE GENOMIC DNA]</scope>
    <source>
        <strain evidence="11 12">SAG 48.87</strain>
    </source>
</reference>
<dbReference type="PROSITE" id="PS00039">
    <property type="entry name" value="DEAD_ATP_HELICASE"/>
    <property type="match status" value="1"/>
</dbReference>
<dbReference type="GeneID" id="25739837"/>
<gene>
    <name evidence="11" type="ORF">MNEG_6961</name>
</gene>
<feature type="region of interest" description="Disordered" evidence="8">
    <location>
        <begin position="1"/>
        <end position="35"/>
    </location>
</feature>
<evidence type="ECO:0000313" key="11">
    <source>
        <dbReference type="EMBL" id="KIZ01004.1"/>
    </source>
</evidence>
<dbReference type="GO" id="GO:0005524">
    <property type="term" value="F:ATP binding"/>
    <property type="evidence" value="ECO:0007669"/>
    <property type="project" value="UniProtKB-UniRule"/>
</dbReference>
<feature type="domain" description="Helicase ATP-binding" evidence="9">
    <location>
        <begin position="101"/>
        <end position="297"/>
    </location>
</feature>
<dbReference type="EMBL" id="KK101406">
    <property type="protein sequence ID" value="KIZ01004.1"/>
    <property type="molecule type" value="Genomic_DNA"/>
</dbReference>
<dbReference type="PROSITE" id="PS51192">
    <property type="entry name" value="HELICASE_ATP_BIND_1"/>
    <property type="match status" value="1"/>
</dbReference>
<evidence type="ECO:0000259" key="9">
    <source>
        <dbReference type="PROSITE" id="PS51192"/>
    </source>
</evidence>
<comment type="function">
    <text evidence="7">RNA helicase.</text>
</comment>
<evidence type="ECO:0000256" key="7">
    <source>
        <dbReference type="RuleBase" id="RU365068"/>
    </source>
</evidence>
<organism evidence="11 12">
    <name type="scientific">Monoraphidium neglectum</name>
    <dbReference type="NCBI Taxonomy" id="145388"/>
    <lineage>
        <taxon>Eukaryota</taxon>
        <taxon>Viridiplantae</taxon>
        <taxon>Chlorophyta</taxon>
        <taxon>core chlorophytes</taxon>
        <taxon>Chlorophyceae</taxon>
        <taxon>CS clade</taxon>
        <taxon>Sphaeropleales</taxon>
        <taxon>Selenastraceae</taxon>
        <taxon>Monoraphidium</taxon>
    </lineage>
</organism>
<dbReference type="GO" id="GO:0003723">
    <property type="term" value="F:RNA binding"/>
    <property type="evidence" value="ECO:0007669"/>
    <property type="project" value="UniProtKB-UniRule"/>
</dbReference>
<dbReference type="OrthoDB" id="10259640at2759"/>
<dbReference type="RefSeq" id="XP_013900023.1">
    <property type="nucleotide sequence ID" value="XM_014044569.1"/>
</dbReference>
<dbReference type="EC" id="3.6.4.13" evidence="7"/>
<dbReference type="InterPro" id="IPR014014">
    <property type="entry name" value="RNA_helicase_DEAD_Q_motif"/>
</dbReference>
<dbReference type="PROSITE" id="PS51195">
    <property type="entry name" value="Q_MOTIF"/>
    <property type="match status" value="1"/>
</dbReference>
<dbReference type="GO" id="GO:0003724">
    <property type="term" value="F:RNA helicase activity"/>
    <property type="evidence" value="ECO:0007669"/>
    <property type="project" value="UniProtKB-EC"/>
</dbReference>
<dbReference type="CDD" id="cd17941">
    <property type="entry name" value="DEADc_DDX10"/>
    <property type="match status" value="1"/>
</dbReference>
<evidence type="ECO:0000259" key="10">
    <source>
        <dbReference type="PROSITE" id="PS51195"/>
    </source>
</evidence>
<evidence type="ECO:0000256" key="4">
    <source>
        <dbReference type="ARBA" id="ARBA00022840"/>
    </source>
</evidence>
<accession>A0A0D2L0T7</accession>
<feature type="compositionally biased region" description="Basic residues" evidence="8">
    <location>
        <begin position="16"/>
        <end position="26"/>
    </location>
</feature>
<keyword evidence="2 6" id="KW-0378">Hydrolase</keyword>
<evidence type="ECO:0000256" key="2">
    <source>
        <dbReference type="ARBA" id="ARBA00022801"/>
    </source>
</evidence>
<dbReference type="InterPro" id="IPR011545">
    <property type="entry name" value="DEAD/DEAH_box_helicase_dom"/>
</dbReference>
<keyword evidence="7" id="KW-0694">RNA-binding</keyword>
<sequence>MGRKEREERRKEQAKLRRRAEKHMGKRSSQETREIDDLEARIAAGAPPPGTNPLALDAPAAGSGAYAGARTFEELPLSAATRAALKQAKFTQLTAIQRAALPHALAGRDVLGAAKTGSGKTLCFLIPGGWSQISWGPAHSSGSGGARGPLVELLFRRRWGKLDGLGALVLTPTRELAMQIFDELVKVGRRHEISAGLLIGGKKVSEEATRVASLNVLIATPGRLLQHMDETPGFDASGLQMLVLDEADRILDLGFAATLDAIIANLPRARQTLLFSATQTKSVRDLARLSLDHPDNHMVGPQQNRPGHSWTGPGK</sequence>
<keyword evidence="12" id="KW-1185">Reference proteome</keyword>
<proteinExistence type="inferred from homology"/>
<dbReference type="Proteomes" id="UP000054498">
    <property type="component" value="Unassembled WGS sequence"/>
</dbReference>
<name>A0A0D2L0T7_9CHLO</name>